<evidence type="ECO:0000313" key="5">
    <source>
        <dbReference type="Proteomes" id="UP000198859"/>
    </source>
</evidence>
<dbReference type="InterPro" id="IPR015269">
    <property type="entry name" value="UPF0029_Impact_C"/>
</dbReference>
<dbReference type="SUPFAM" id="SSF54980">
    <property type="entry name" value="EF-G C-terminal domain-like"/>
    <property type="match status" value="1"/>
</dbReference>
<evidence type="ECO:0000256" key="1">
    <source>
        <dbReference type="ARBA" id="ARBA00007665"/>
    </source>
</evidence>
<gene>
    <name evidence="4" type="ORF">SAMN04488570_2048</name>
</gene>
<dbReference type="SUPFAM" id="SSF54211">
    <property type="entry name" value="Ribosomal protein S5 domain 2-like"/>
    <property type="match status" value="1"/>
</dbReference>
<dbReference type="Pfam" id="PF01205">
    <property type="entry name" value="Impact_N"/>
    <property type="match status" value="1"/>
</dbReference>
<dbReference type="AlphaFoldDB" id="A0A1H1STT4"/>
<dbReference type="Gene3D" id="3.30.230.30">
    <property type="entry name" value="Impact, N-terminal domain"/>
    <property type="match status" value="1"/>
</dbReference>
<dbReference type="GO" id="GO:0006446">
    <property type="term" value="P:regulation of translational initiation"/>
    <property type="evidence" value="ECO:0007669"/>
    <property type="project" value="TreeGrafter"/>
</dbReference>
<dbReference type="PANTHER" id="PTHR16301">
    <property type="entry name" value="IMPACT-RELATED"/>
    <property type="match status" value="1"/>
</dbReference>
<dbReference type="InterPro" id="IPR036956">
    <property type="entry name" value="Impact_N_sf"/>
</dbReference>
<dbReference type="InterPro" id="IPR020568">
    <property type="entry name" value="Ribosomal_Su5_D2-typ_SF"/>
</dbReference>
<dbReference type="PANTHER" id="PTHR16301:SF20">
    <property type="entry name" value="IMPACT FAMILY MEMBER YIGZ"/>
    <property type="match status" value="1"/>
</dbReference>
<dbReference type="InterPro" id="IPR020569">
    <property type="entry name" value="UPF0029_Impact_CS"/>
</dbReference>
<evidence type="ECO:0000313" key="4">
    <source>
        <dbReference type="EMBL" id="SDS51392.1"/>
    </source>
</evidence>
<accession>A0A1H1STT4</accession>
<dbReference type="InterPro" id="IPR035647">
    <property type="entry name" value="EFG_III/V"/>
</dbReference>
<dbReference type="Pfam" id="PF09186">
    <property type="entry name" value="DUF1949"/>
    <property type="match status" value="1"/>
</dbReference>
<keyword evidence="5" id="KW-1185">Reference proteome</keyword>
<feature type="domain" description="UPF0029" evidence="3">
    <location>
        <begin position="147"/>
        <end position="195"/>
    </location>
</feature>
<feature type="domain" description="Impact N-terminal" evidence="2">
    <location>
        <begin position="21"/>
        <end position="125"/>
    </location>
</feature>
<comment type="similarity">
    <text evidence="1">Belongs to the IMPACT family.</text>
</comment>
<protein>
    <submittedName>
        <fullName evidence="4">Uncharacterized protein, YigZ family</fullName>
    </submittedName>
</protein>
<name>A0A1H1STT4_9ACTN</name>
<dbReference type="PROSITE" id="PS00910">
    <property type="entry name" value="UPF0029"/>
    <property type="match status" value="1"/>
</dbReference>
<reference evidence="5" key="1">
    <citation type="submission" date="2016-10" db="EMBL/GenBank/DDBJ databases">
        <authorList>
            <person name="Varghese N."/>
            <person name="Submissions S."/>
        </authorList>
    </citation>
    <scope>NUCLEOTIDE SEQUENCE [LARGE SCALE GENOMIC DNA]</scope>
    <source>
        <strain evidence="5">DSM 22127</strain>
    </source>
</reference>
<proteinExistence type="inferred from homology"/>
<dbReference type="RefSeq" id="WP_231916818.1">
    <property type="nucleotide sequence ID" value="NZ_LT629757.1"/>
</dbReference>
<dbReference type="InterPro" id="IPR023582">
    <property type="entry name" value="Impact"/>
</dbReference>
<organism evidence="4 5">
    <name type="scientific">Nocardioides scoriae</name>
    <dbReference type="NCBI Taxonomy" id="642780"/>
    <lineage>
        <taxon>Bacteria</taxon>
        <taxon>Bacillati</taxon>
        <taxon>Actinomycetota</taxon>
        <taxon>Actinomycetes</taxon>
        <taxon>Propionibacteriales</taxon>
        <taxon>Nocardioidaceae</taxon>
        <taxon>Nocardioides</taxon>
    </lineage>
</organism>
<dbReference type="EMBL" id="LT629757">
    <property type="protein sequence ID" value="SDS51392.1"/>
    <property type="molecule type" value="Genomic_DNA"/>
</dbReference>
<evidence type="ECO:0000259" key="2">
    <source>
        <dbReference type="Pfam" id="PF01205"/>
    </source>
</evidence>
<sequence length="210" mass="22677">MAVTSYQTIARDGEAEIEVERSRFRCTLVRVGDEAEARAVVEQVRRRHWEARHHCSAFVVGPERAVEAAHDDGEPSGTAGPPILGILRGRELGDVVAVVSRWFGGTLLGTGGLTRAYAEATRVALDEVGTVERVLQDLCEVMVDIAAVGRLEHDLRSRGARVLGVDYTGEATLRFAVPPAARGVIEEIVAELTAGTAVPRTIGQQWVDAR</sequence>
<evidence type="ECO:0000259" key="3">
    <source>
        <dbReference type="Pfam" id="PF09186"/>
    </source>
</evidence>
<dbReference type="STRING" id="642780.SAMN04488570_2048"/>
<dbReference type="Proteomes" id="UP000198859">
    <property type="component" value="Chromosome I"/>
</dbReference>
<dbReference type="InterPro" id="IPR001498">
    <property type="entry name" value="Impact_N"/>
</dbReference>
<dbReference type="GO" id="GO:0005737">
    <property type="term" value="C:cytoplasm"/>
    <property type="evidence" value="ECO:0007669"/>
    <property type="project" value="TreeGrafter"/>
</dbReference>